<dbReference type="OrthoDB" id="420191at2759"/>
<dbReference type="EMBL" id="BNJQ01000032">
    <property type="protein sequence ID" value="GHP10949.1"/>
    <property type="molecule type" value="Genomic_DNA"/>
</dbReference>
<protein>
    <submittedName>
        <fullName evidence="1">Uncharacterized protein</fullName>
    </submittedName>
</protein>
<accession>A0A830I1L8</accession>
<dbReference type="Proteomes" id="UP000660262">
    <property type="component" value="Unassembled WGS sequence"/>
</dbReference>
<gene>
    <name evidence="1" type="ORF">PPROV_000967900</name>
</gene>
<comment type="caution">
    <text evidence="1">The sequence shown here is derived from an EMBL/GenBank/DDBJ whole genome shotgun (WGS) entry which is preliminary data.</text>
</comment>
<sequence length="249" mass="27112">MFSKVGRAANAPLRIAANDRRNSDWSAVVRCLNFMLLILSTIGAREVSTKPGVARRFARIYTDASFSGLGIVILIEGKSYWTSTHVDAEIMSRWSLTDIGGLEGLAALCGRHFLASVAPEVHDFVIYVDNMEVASNLVSGYSDRDCLVCLMLEFYLLVAAHPGRVWIEWVPTAANISDIPSRHPGTTCLAHHVRSPTLKAIFAADNFADFVFPTHSSLWTALPPMLPVPASMGGTSLHDGDEGEQPEPS</sequence>
<reference evidence="1" key="1">
    <citation type="submission" date="2020-10" db="EMBL/GenBank/DDBJ databases">
        <title>Unveiling of a novel bifunctional photoreceptor, Dualchrome1, isolated from a cosmopolitan green alga.</title>
        <authorList>
            <person name="Suzuki S."/>
            <person name="Kawachi M."/>
        </authorList>
    </citation>
    <scope>NUCLEOTIDE SEQUENCE</scope>
    <source>
        <strain evidence="1">NIES 2893</strain>
    </source>
</reference>
<evidence type="ECO:0000313" key="1">
    <source>
        <dbReference type="EMBL" id="GHP10949.1"/>
    </source>
</evidence>
<evidence type="ECO:0000313" key="2">
    <source>
        <dbReference type="Proteomes" id="UP000660262"/>
    </source>
</evidence>
<dbReference type="AlphaFoldDB" id="A0A830I1L8"/>
<keyword evidence="2" id="KW-1185">Reference proteome</keyword>
<name>A0A830I1L8_9CHLO</name>
<organism evidence="1 2">
    <name type="scientific">Pycnococcus provasolii</name>
    <dbReference type="NCBI Taxonomy" id="41880"/>
    <lineage>
        <taxon>Eukaryota</taxon>
        <taxon>Viridiplantae</taxon>
        <taxon>Chlorophyta</taxon>
        <taxon>Pseudoscourfieldiophyceae</taxon>
        <taxon>Pseudoscourfieldiales</taxon>
        <taxon>Pycnococcaceae</taxon>
        <taxon>Pycnococcus</taxon>
    </lineage>
</organism>
<proteinExistence type="predicted"/>